<dbReference type="InterPro" id="IPR032710">
    <property type="entry name" value="NTF2-like_dom_sf"/>
</dbReference>
<name>A0ABU4HUZ3_9ACTN</name>
<dbReference type="SUPFAM" id="SSF54427">
    <property type="entry name" value="NTF2-like"/>
    <property type="match status" value="1"/>
</dbReference>
<dbReference type="Gene3D" id="3.10.450.50">
    <property type="match status" value="1"/>
</dbReference>
<dbReference type="PANTHER" id="PTHR41534:SF2">
    <property type="entry name" value="3-PHENYLPROPIONATE_CINNAMIC ACID DIOXYGENASE SUBUNIT BETA"/>
    <property type="match status" value="1"/>
</dbReference>
<dbReference type="CDD" id="cd00667">
    <property type="entry name" value="ring_hydroxylating_dioxygenases_beta"/>
    <property type="match status" value="1"/>
</dbReference>
<dbReference type="GO" id="GO:0051213">
    <property type="term" value="F:dioxygenase activity"/>
    <property type="evidence" value="ECO:0007669"/>
    <property type="project" value="UniProtKB-KW"/>
</dbReference>
<gene>
    <name evidence="3" type="ORF">R7226_22335</name>
</gene>
<dbReference type="PANTHER" id="PTHR41534">
    <property type="entry name" value="BLR3401 PROTEIN"/>
    <property type="match status" value="1"/>
</dbReference>
<organism evidence="3 4">
    <name type="scientific">Conexibacter stalactiti</name>
    <dbReference type="NCBI Taxonomy" id="1940611"/>
    <lineage>
        <taxon>Bacteria</taxon>
        <taxon>Bacillati</taxon>
        <taxon>Actinomycetota</taxon>
        <taxon>Thermoleophilia</taxon>
        <taxon>Solirubrobacterales</taxon>
        <taxon>Conexibacteraceae</taxon>
        <taxon>Conexibacter</taxon>
    </lineage>
</organism>
<dbReference type="Pfam" id="PF00866">
    <property type="entry name" value="Ring_hydroxyl_B"/>
    <property type="match status" value="1"/>
</dbReference>
<accession>A0ABU4HUZ3</accession>
<sequence length="167" mass="18710">MSAAAPAPERERLLADVAAFLYREAELLDSRRLDEWLTLYADDASYWIPQGDESTDPRVDVQLVLDDRRRLRERVLRISGGHAYSQDPASRTVHLIGNVRIAGDVDGALDVASVQLITEVRKGRQLQYAGHVRHLLVPRDGGGFLIRAKEIRLANNDLPLGNLTFLM</sequence>
<evidence type="ECO:0000313" key="3">
    <source>
        <dbReference type="EMBL" id="MDW5597101.1"/>
    </source>
</evidence>
<dbReference type="InterPro" id="IPR000391">
    <property type="entry name" value="Rng_hydr_dOase-bsu"/>
</dbReference>
<dbReference type="EC" id="1.14.-.-" evidence="3"/>
<protein>
    <submittedName>
        <fullName evidence="3">Aromatic-ring-hydroxylating dioxygenase subunit beta</fullName>
        <ecNumber evidence="3">1.14.-.-</ecNumber>
    </submittedName>
</protein>
<dbReference type="EMBL" id="JAWSTH010000074">
    <property type="protein sequence ID" value="MDW5597101.1"/>
    <property type="molecule type" value="Genomic_DNA"/>
</dbReference>
<dbReference type="Proteomes" id="UP001284601">
    <property type="component" value="Unassembled WGS sequence"/>
</dbReference>
<evidence type="ECO:0000256" key="2">
    <source>
        <dbReference type="ARBA" id="ARBA00023002"/>
    </source>
</evidence>
<comment type="similarity">
    <text evidence="1">Belongs to the bacterial ring-hydroxylating dioxygenase beta subunit family.</text>
</comment>
<keyword evidence="4" id="KW-1185">Reference proteome</keyword>
<dbReference type="RefSeq" id="WP_318599560.1">
    <property type="nucleotide sequence ID" value="NZ_JAWSTH010000074.1"/>
</dbReference>
<proteinExistence type="inferred from homology"/>
<evidence type="ECO:0000313" key="4">
    <source>
        <dbReference type="Proteomes" id="UP001284601"/>
    </source>
</evidence>
<comment type="caution">
    <text evidence="3">The sequence shown here is derived from an EMBL/GenBank/DDBJ whole genome shotgun (WGS) entry which is preliminary data.</text>
</comment>
<keyword evidence="3" id="KW-0223">Dioxygenase</keyword>
<reference evidence="4" key="1">
    <citation type="submission" date="2023-07" db="EMBL/GenBank/DDBJ databases">
        <title>Conexibacter stalactiti sp. nov., isolated from stalactites in a lava cave and emended description of the genus Conexibacter.</title>
        <authorList>
            <person name="Lee S.D."/>
        </authorList>
    </citation>
    <scope>NUCLEOTIDE SEQUENCE [LARGE SCALE GENOMIC DNA]</scope>
    <source>
        <strain evidence="4">KCTC 39840</strain>
    </source>
</reference>
<keyword evidence="2 3" id="KW-0560">Oxidoreductase</keyword>
<evidence type="ECO:0000256" key="1">
    <source>
        <dbReference type="ARBA" id="ARBA00009570"/>
    </source>
</evidence>